<dbReference type="PROSITE" id="PS51257">
    <property type="entry name" value="PROKAR_LIPOPROTEIN"/>
    <property type="match status" value="1"/>
</dbReference>
<evidence type="ECO:0000256" key="1">
    <source>
        <dbReference type="SAM" id="SignalP"/>
    </source>
</evidence>
<keyword evidence="1" id="KW-0732">Signal</keyword>
<dbReference type="Pfam" id="PF13624">
    <property type="entry name" value="SurA_N_3"/>
    <property type="match status" value="1"/>
</dbReference>
<organism evidence="2 3">
    <name type="scientific">Halopolyspora algeriensis</name>
    <dbReference type="NCBI Taxonomy" id="1500506"/>
    <lineage>
        <taxon>Bacteria</taxon>
        <taxon>Bacillati</taxon>
        <taxon>Actinomycetota</taxon>
        <taxon>Actinomycetes</taxon>
        <taxon>Actinomycetes incertae sedis</taxon>
        <taxon>Halopolyspora</taxon>
    </lineage>
</organism>
<name>A0A368VFC2_9ACTN</name>
<sequence>MSSVILRLTRVVVSVLAACLLLAGCGSSPGKVGTAAIVGDRAIPLTAVESRFNAVLDKESGLTEQLRQQGRMDDLARRIAGFAVREELARQAAHREELQVSEQEITERIERAGGAQAATKGTIFTARNYREVVRSQLLMTELGRRYLGRTSVTFDYTQATTRKEARAKAERMAQGPQQAAALIADDRAAGIPAESGKQVRAARNASLAVGTPLFGASPGTVLAFKGPNQRAGTWLIARVTERNANADPVPTGKVDEQTLQAFGTRLLGLTAERAGVQLSPRYGAWDPIMLSPAPEEGQKTGFRLAGHARPA</sequence>
<protein>
    <submittedName>
        <fullName evidence="2">SurA-like protein</fullName>
    </submittedName>
</protein>
<evidence type="ECO:0000313" key="2">
    <source>
        <dbReference type="EMBL" id="RCW39971.1"/>
    </source>
</evidence>
<comment type="caution">
    <text evidence="2">The sequence shown here is derived from an EMBL/GenBank/DDBJ whole genome shotgun (WGS) entry which is preliminary data.</text>
</comment>
<accession>A0A368VFC2</accession>
<dbReference type="InterPro" id="IPR027304">
    <property type="entry name" value="Trigger_fact/SurA_dom_sf"/>
</dbReference>
<dbReference type="Gene3D" id="1.10.4030.10">
    <property type="entry name" value="Porin chaperone SurA, peptide-binding domain"/>
    <property type="match status" value="1"/>
</dbReference>
<proteinExistence type="predicted"/>
<evidence type="ECO:0000313" key="3">
    <source>
        <dbReference type="Proteomes" id="UP000253495"/>
    </source>
</evidence>
<dbReference type="Proteomes" id="UP000253495">
    <property type="component" value="Unassembled WGS sequence"/>
</dbReference>
<keyword evidence="3" id="KW-1185">Reference proteome</keyword>
<reference evidence="2 3" key="1">
    <citation type="submission" date="2018-07" db="EMBL/GenBank/DDBJ databases">
        <title>Genomic Encyclopedia of Type Strains, Phase III (KMG-III): the genomes of soil and plant-associated and newly described type strains.</title>
        <authorList>
            <person name="Whitman W."/>
        </authorList>
    </citation>
    <scope>NUCLEOTIDE SEQUENCE [LARGE SCALE GENOMIC DNA]</scope>
    <source>
        <strain evidence="2 3">CECT 8575</strain>
    </source>
</reference>
<dbReference type="EMBL" id="QPJC01000013">
    <property type="protein sequence ID" value="RCW39971.1"/>
    <property type="molecule type" value="Genomic_DNA"/>
</dbReference>
<gene>
    <name evidence="2" type="ORF">DFQ14_11353</name>
</gene>
<feature type="signal peptide" evidence="1">
    <location>
        <begin position="1"/>
        <end position="23"/>
    </location>
</feature>
<dbReference type="RefSeq" id="WP_246195812.1">
    <property type="nucleotide sequence ID" value="NZ_QPJC01000013.1"/>
</dbReference>
<feature type="chain" id="PRO_5039049415" evidence="1">
    <location>
        <begin position="24"/>
        <end position="311"/>
    </location>
</feature>
<dbReference type="AlphaFoldDB" id="A0A368VFC2"/>
<dbReference type="SUPFAM" id="SSF109998">
    <property type="entry name" value="Triger factor/SurA peptide-binding domain-like"/>
    <property type="match status" value="1"/>
</dbReference>